<protein>
    <submittedName>
        <fullName evidence="2">Uncharacterized protein</fullName>
    </submittedName>
</protein>
<dbReference type="EMBL" id="CM007382">
    <property type="protein sequence ID" value="ONK78452.1"/>
    <property type="molecule type" value="Genomic_DNA"/>
</dbReference>
<keyword evidence="3" id="KW-1185">Reference proteome</keyword>
<proteinExistence type="predicted"/>
<dbReference type="Gramene" id="ONK78452">
    <property type="protein sequence ID" value="ONK78452"/>
    <property type="gene ID" value="A4U43_C02F18930"/>
</dbReference>
<feature type="compositionally biased region" description="Basic and acidic residues" evidence="1">
    <location>
        <begin position="212"/>
        <end position="227"/>
    </location>
</feature>
<dbReference type="PANTHER" id="PTHR34567">
    <property type="entry name" value="FK506-BINDING-LIKE PROTEIN"/>
    <property type="match status" value="1"/>
</dbReference>
<gene>
    <name evidence="2" type="ORF">A4U43_C02F18930</name>
</gene>
<accession>A0A5P1FK10</accession>
<feature type="region of interest" description="Disordered" evidence="1">
    <location>
        <begin position="174"/>
        <end position="252"/>
    </location>
</feature>
<organism evidence="2 3">
    <name type="scientific">Asparagus officinalis</name>
    <name type="common">Garden asparagus</name>
    <dbReference type="NCBI Taxonomy" id="4686"/>
    <lineage>
        <taxon>Eukaryota</taxon>
        <taxon>Viridiplantae</taxon>
        <taxon>Streptophyta</taxon>
        <taxon>Embryophyta</taxon>
        <taxon>Tracheophyta</taxon>
        <taxon>Spermatophyta</taxon>
        <taxon>Magnoliopsida</taxon>
        <taxon>Liliopsida</taxon>
        <taxon>Asparagales</taxon>
        <taxon>Asparagaceae</taxon>
        <taxon>Asparagoideae</taxon>
        <taxon>Asparagus</taxon>
    </lineage>
</organism>
<evidence type="ECO:0000313" key="3">
    <source>
        <dbReference type="Proteomes" id="UP000243459"/>
    </source>
</evidence>
<evidence type="ECO:0000256" key="1">
    <source>
        <dbReference type="SAM" id="MobiDB-lite"/>
    </source>
</evidence>
<dbReference type="Proteomes" id="UP000243459">
    <property type="component" value="Chromosome 2"/>
</dbReference>
<evidence type="ECO:0000313" key="2">
    <source>
        <dbReference type="EMBL" id="ONK78452.1"/>
    </source>
</evidence>
<dbReference type="AlphaFoldDB" id="A0A5P1FK10"/>
<name>A0A5P1FK10_ASPOF</name>
<reference evidence="3" key="1">
    <citation type="journal article" date="2017" name="Nat. Commun.">
        <title>The asparagus genome sheds light on the origin and evolution of a young Y chromosome.</title>
        <authorList>
            <person name="Harkess A."/>
            <person name="Zhou J."/>
            <person name="Xu C."/>
            <person name="Bowers J.E."/>
            <person name="Van der Hulst R."/>
            <person name="Ayyampalayam S."/>
            <person name="Mercati F."/>
            <person name="Riccardi P."/>
            <person name="McKain M.R."/>
            <person name="Kakrana A."/>
            <person name="Tang H."/>
            <person name="Ray J."/>
            <person name="Groenendijk J."/>
            <person name="Arikit S."/>
            <person name="Mathioni S.M."/>
            <person name="Nakano M."/>
            <person name="Shan H."/>
            <person name="Telgmann-Rauber A."/>
            <person name="Kanno A."/>
            <person name="Yue Z."/>
            <person name="Chen H."/>
            <person name="Li W."/>
            <person name="Chen Y."/>
            <person name="Xu X."/>
            <person name="Zhang Y."/>
            <person name="Luo S."/>
            <person name="Chen H."/>
            <person name="Gao J."/>
            <person name="Mao Z."/>
            <person name="Pires J.C."/>
            <person name="Luo M."/>
            <person name="Kudrna D."/>
            <person name="Wing R.A."/>
            <person name="Meyers B.C."/>
            <person name="Yi K."/>
            <person name="Kong H."/>
            <person name="Lavrijsen P."/>
            <person name="Sunseri F."/>
            <person name="Falavigna A."/>
            <person name="Ye Y."/>
            <person name="Leebens-Mack J.H."/>
            <person name="Chen G."/>
        </authorList>
    </citation>
    <scope>NUCLEOTIDE SEQUENCE [LARGE SCALE GENOMIC DNA]</scope>
    <source>
        <strain evidence="3">cv. DH0086</strain>
    </source>
</reference>
<dbReference type="PANTHER" id="PTHR34567:SF3">
    <property type="entry name" value="FK506-BINDING-LIKE PROTEIN"/>
    <property type="match status" value="1"/>
</dbReference>
<sequence>MPMFAVRFLRSSQSGASLWEKKFCTSVCSIPWEKVCWAKFYLSSHKNILNWDDSAAFEAFQNSKSRYYADINGLPFEIPLPDPDQCIDEVDHNAVIDTKLIEDLESPHSLPEFDEKTEVIFENEVIPVTGWGKAVDGNTEEQHSVNWDKFVEKDGGSDTLWNSECNDLWKNEQGARNSRKRNGDGYCEPVSSKSRKMNERTEENIVGYQYEKVMRDERKRSTRESKPRRCRPVHYRRSPESGNAWHWEKSVS</sequence>